<feature type="compositionally biased region" description="Acidic residues" evidence="2">
    <location>
        <begin position="88"/>
        <end position="100"/>
    </location>
</feature>
<evidence type="ECO:0000256" key="1">
    <source>
        <dbReference type="SAM" id="Coils"/>
    </source>
</evidence>
<feature type="domain" description="Helix-turn-helix DNA-binding" evidence="3">
    <location>
        <begin position="314"/>
        <end position="418"/>
    </location>
</feature>
<reference evidence="4" key="1">
    <citation type="submission" date="2021-02" db="EMBL/GenBank/DDBJ databases">
        <authorList>
            <person name="Nowell W R."/>
        </authorList>
    </citation>
    <scope>NUCLEOTIDE SEQUENCE</scope>
</reference>
<feature type="compositionally biased region" description="Acidic residues" evidence="2">
    <location>
        <begin position="45"/>
        <end position="57"/>
    </location>
</feature>
<feature type="non-terminal residue" evidence="4">
    <location>
        <position position="659"/>
    </location>
</feature>
<feature type="compositionally biased region" description="Acidic residues" evidence="2">
    <location>
        <begin position="71"/>
        <end position="80"/>
    </location>
</feature>
<evidence type="ECO:0000313" key="5">
    <source>
        <dbReference type="Proteomes" id="UP000663828"/>
    </source>
</evidence>
<accession>A0A815UBL8</accession>
<dbReference type="PANTHER" id="PTHR10145">
    <property type="entry name" value="TRANSCRIPTION ELONGATION FACTOR SPT6"/>
    <property type="match status" value="1"/>
</dbReference>
<comment type="caution">
    <text evidence="4">The sequence shown here is derived from an EMBL/GenBank/DDBJ whole genome shotgun (WGS) entry which is preliminary data.</text>
</comment>
<feature type="compositionally biased region" description="Basic residues" evidence="2">
    <location>
        <begin position="261"/>
        <end position="273"/>
    </location>
</feature>
<protein>
    <recommendedName>
        <fullName evidence="3">Helix-turn-helix DNA-binding domain-containing protein</fullName>
    </recommendedName>
</protein>
<dbReference type="Pfam" id="PF14641">
    <property type="entry name" value="HTH_44"/>
    <property type="match status" value="1"/>
</dbReference>
<dbReference type="GO" id="GO:0140673">
    <property type="term" value="P:transcription elongation-coupled chromatin remodeling"/>
    <property type="evidence" value="ECO:0007669"/>
    <property type="project" value="InterPro"/>
</dbReference>
<dbReference type="SUPFAM" id="SSF158832">
    <property type="entry name" value="Tex N-terminal region-like"/>
    <property type="match status" value="1"/>
</dbReference>
<evidence type="ECO:0000256" key="2">
    <source>
        <dbReference type="SAM" id="MobiDB-lite"/>
    </source>
</evidence>
<feature type="compositionally biased region" description="Acidic residues" evidence="2">
    <location>
        <begin position="13"/>
        <end position="24"/>
    </location>
</feature>
<feature type="compositionally biased region" description="Acidic residues" evidence="2">
    <location>
        <begin position="213"/>
        <end position="251"/>
    </location>
</feature>
<name>A0A815UBL8_ADIRI</name>
<dbReference type="InterPro" id="IPR023323">
    <property type="entry name" value="Tex-like_dom_sf"/>
</dbReference>
<dbReference type="GO" id="GO:0031491">
    <property type="term" value="F:nucleosome binding"/>
    <property type="evidence" value="ECO:0007669"/>
    <property type="project" value="TreeGrafter"/>
</dbReference>
<sequence>MSKKRQRNAFVDEQAEEDSGEESDTEKKQRIAAMKKLKSNRPMSDDDDDDDDADVMDEATATELKNFIAEPGEEEEEENANDQSGSGESDDEDDFDDDDLALIQENAKPRKTRVQIEGEDSDDESQQGALQHERTSSSHKRRDDIDRQSVHNDDNDDGENGDYEDDDDFIVDDENRPLPKSSHRRSQNAPNIAEAQAIFGDDFSFNDIKFDEINDDAEDEEDGEEDEEEEEEEEEEEGEEAAEPEYDEDGNLIESESTTAKRQRKRKAQRRKQKAEELFEPEELKRGYLTETDINIRRIDKPERFQLRHIPVTEAKEDELEEEAEWIYNGAFLKPTLSLQPVDEDTAKNIQVKKKIKNALNYIRNDSFEVPFIAFYRKEYIEPDLKMQDLWKIWQWDEKWMIFKTEKDKLMSMFERMDKYRNYQYEQLGDTNEEALTTKLLTDCDIDKDRLVRAQTLEEVTDLRDQFHVYYNADIPNMRLREKLLEYREEREKRKKLIANMEQNDNDEQPLPTIDDEDELDEETLVDQIRDQLNIKAQPRQKTDYYSACKEAHLEGLVKKFGLKPDKLGENLYESYQKNEIDQYPIGPLATCEEFICKQFSNTQAVLQAAIFMHARQLSLDPLVRYVIRREYTLRCMINARPTRLGMQSITEDHPCYTI</sequence>
<dbReference type="AlphaFoldDB" id="A0A815UBL8"/>
<dbReference type="PANTHER" id="PTHR10145:SF6">
    <property type="entry name" value="TRANSCRIPTION ELONGATION FACTOR SPT6"/>
    <property type="match status" value="1"/>
</dbReference>
<dbReference type="FunFam" id="1.10.10.650:FF:000002">
    <property type="entry name" value="Transcription elongation factor spt6"/>
    <property type="match status" value="1"/>
</dbReference>
<proteinExistence type="predicted"/>
<gene>
    <name evidence="4" type="ORF">XAT740_LOCUS40542</name>
</gene>
<dbReference type="Gene3D" id="1.10.3500.10">
    <property type="entry name" value="Tex N-terminal region-like"/>
    <property type="match status" value="1"/>
</dbReference>
<dbReference type="InterPro" id="IPR023319">
    <property type="entry name" value="Tex-like_HTH_dom_sf"/>
</dbReference>
<evidence type="ECO:0000259" key="3">
    <source>
        <dbReference type="Pfam" id="PF14641"/>
    </source>
</evidence>
<keyword evidence="1" id="KW-0175">Coiled coil</keyword>
<dbReference type="GO" id="GO:0003677">
    <property type="term" value="F:DNA binding"/>
    <property type="evidence" value="ECO:0007669"/>
    <property type="project" value="InterPro"/>
</dbReference>
<dbReference type="GO" id="GO:0034728">
    <property type="term" value="P:nucleosome organization"/>
    <property type="evidence" value="ECO:0007669"/>
    <property type="project" value="TreeGrafter"/>
</dbReference>
<feature type="compositionally biased region" description="Basic and acidic residues" evidence="2">
    <location>
        <begin position="131"/>
        <end position="153"/>
    </location>
</feature>
<keyword evidence="5" id="KW-1185">Reference proteome</keyword>
<feature type="region of interest" description="Disordered" evidence="2">
    <location>
        <begin position="1"/>
        <end position="275"/>
    </location>
</feature>
<organism evidence="4 5">
    <name type="scientific">Adineta ricciae</name>
    <name type="common">Rotifer</name>
    <dbReference type="NCBI Taxonomy" id="249248"/>
    <lineage>
        <taxon>Eukaryota</taxon>
        <taxon>Metazoa</taxon>
        <taxon>Spiralia</taxon>
        <taxon>Gnathifera</taxon>
        <taxon>Rotifera</taxon>
        <taxon>Eurotatoria</taxon>
        <taxon>Bdelloidea</taxon>
        <taxon>Adinetida</taxon>
        <taxon>Adinetidae</taxon>
        <taxon>Adineta</taxon>
    </lineage>
</organism>
<dbReference type="Proteomes" id="UP000663828">
    <property type="component" value="Unassembled WGS sequence"/>
</dbReference>
<dbReference type="InterPro" id="IPR028088">
    <property type="entry name" value="Spt6_HTH_DNA-bd_dom"/>
</dbReference>
<dbReference type="EMBL" id="CAJNOR010004623">
    <property type="protein sequence ID" value="CAF1516679.1"/>
    <property type="molecule type" value="Genomic_DNA"/>
</dbReference>
<evidence type="ECO:0000313" key="4">
    <source>
        <dbReference type="EMBL" id="CAF1516679.1"/>
    </source>
</evidence>
<dbReference type="GO" id="GO:0008023">
    <property type="term" value="C:transcription elongation factor complex"/>
    <property type="evidence" value="ECO:0007669"/>
    <property type="project" value="TreeGrafter"/>
</dbReference>
<feature type="coiled-coil region" evidence="1">
    <location>
        <begin position="477"/>
        <end position="507"/>
    </location>
</feature>
<dbReference type="GO" id="GO:0042393">
    <property type="term" value="F:histone binding"/>
    <property type="evidence" value="ECO:0007669"/>
    <property type="project" value="TreeGrafter"/>
</dbReference>
<dbReference type="Gene3D" id="1.10.10.650">
    <property type="entry name" value="RuvA domain 2-like"/>
    <property type="match status" value="1"/>
</dbReference>
<feature type="compositionally biased region" description="Acidic residues" evidence="2">
    <location>
        <begin position="154"/>
        <end position="172"/>
    </location>
</feature>
<dbReference type="InterPro" id="IPR017072">
    <property type="entry name" value="TF_Spt6"/>
</dbReference>